<gene>
    <name evidence="4" type="ORF">BXT89_11050</name>
</gene>
<reference evidence="4 5" key="1">
    <citation type="submission" date="2017-01" db="EMBL/GenBank/DDBJ databases">
        <title>Draft genome sequence of Pseudomonas pachastrellae type strain CCUG 46540T from a deep sea.</title>
        <authorList>
            <person name="Gomila M."/>
            <person name="Mulet M."/>
            <person name="Lalucat J."/>
            <person name="Garcia-Valdes E."/>
        </authorList>
    </citation>
    <scope>NUCLEOTIDE SEQUENCE [LARGE SCALE GENOMIC DNA]</scope>
    <source>
        <strain evidence="4 5">CCUG 46540</strain>
    </source>
</reference>
<proteinExistence type="predicted"/>
<dbReference type="Proteomes" id="UP000242847">
    <property type="component" value="Unassembled WGS sequence"/>
</dbReference>
<comment type="caution">
    <text evidence="4">The sequence shown here is derived from an EMBL/GenBank/DDBJ whole genome shotgun (WGS) entry which is preliminary data.</text>
</comment>
<evidence type="ECO:0000259" key="3">
    <source>
        <dbReference type="Pfam" id="PF14870"/>
    </source>
</evidence>
<dbReference type="OrthoDB" id="9813892at2"/>
<sequence length="331" mass="35942">MFNIPTPLRGAPGRRHLLAGLACSMFLTGCEAPLNLDAVDRQHSEALQRTDFYQAMASNGETTLIVGNDGVVLRSSDQGTSWQRQPLPTSMSLVDLDVCPDRSFIALSFDNQLWHGSPDASQWRSHSLPSSEQMMATACAPDGSWWTVGSFSTLQHSADQGASWNESSLDEDAILTTLQFIDAEHAVVTGEYGLVYQSRDAGISWEPAGSLPDEFYPHASFFRDLNEGWVGGLNGFIWHTRDAGETWRKQPSGTEAPIFGFVSDGNALYALGENTTVLSLHGSRWQPLATPNQPLYLRAGLLVPEQHLLAAGGRGTLLNIQLPKALAASAD</sequence>
<evidence type="ECO:0000256" key="1">
    <source>
        <dbReference type="ARBA" id="ARBA00022531"/>
    </source>
</evidence>
<dbReference type="InterPro" id="IPR015943">
    <property type="entry name" value="WD40/YVTN_repeat-like_dom_sf"/>
</dbReference>
<keyword evidence="2" id="KW-0604">Photosystem II</keyword>
<dbReference type="PANTHER" id="PTHR47199">
    <property type="entry name" value="PHOTOSYSTEM II STABILITY/ASSEMBLY FACTOR HCF136, CHLOROPLASTIC"/>
    <property type="match status" value="1"/>
</dbReference>
<dbReference type="PANTHER" id="PTHR47199:SF2">
    <property type="entry name" value="PHOTOSYSTEM II STABILITY_ASSEMBLY FACTOR HCF136, CHLOROPLASTIC"/>
    <property type="match status" value="1"/>
</dbReference>
<evidence type="ECO:0000313" key="4">
    <source>
        <dbReference type="EMBL" id="ONM43741.1"/>
    </source>
</evidence>
<evidence type="ECO:0000313" key="5">
    <source>
        <dbReference type="Proteomes" id="UP000242847"/>
    </source>
</evidence>
<accession>A0A1S8DFI0</accession>
<protein>
    <submittedName>
        <fullName evidence="4">Glycosyl hydrolase</fullName>
    </submittedName>
</protein>
<keyword evidence="5" id="KW-1185">Reference proteome</keyword>
<dbReference type="SUPFAM" id="SSF110296">
    <property type="entry name" value="Oligoxyloglucan reducing end-specific cellobiohydrolase"/>
    <property type="match status" value="1"/>
</dbReference>
<organism evidence="4 5">
    <name type="scientific">Halopseudomonas pachastrellae</name>
    <dbReference type="NCBI Taxonomy" id="254161"/>
    <lineage>
        <taxon>Bacteria</taxon>
        <taxon>Pseudomonadati</taxon>
        <taxon>Pseudomonadota</taxon>
        <taxon>Gammaproteobacteria</taxon>
        <taxon>Pseudomonadales</taxon>
        <taxon>Pseudomonadaceae</taxon>
        <taxon>Halopseudomonas</taxon>
    </lineage>
</organism>
<keyword evidence="4" id="KW-0378">Hydrolase</keyword>
<dbReference type="AlphaFoldDB" id="A0A1S8DFI0"/>
<dbReference type="GO" id="GO:0016787">
    <property type="term" value="F:hydrolase activity"/>
    <property type="evidence" value="ECO:0007669"/>
    <property type="project" value="UniProtKB-KW"/>
</dbReference>
<keyword evidence="1" id="KW-0602">Photosynthesis</keyword>
<dbReference type="InterPro" id="IPR028203">
    <property type="entry name" value="PSII_CF48-like_dom"/>
</dbReference>
<dbReference type="Gene3D" id="2.130.10.10">
    <property type="entry name" value="YVTN repeat-like/Quinoprotein amine dehydrogenase"/>
    <property type="match status" value="1"/>
</dbReference>
<dbReference type="GO" id="GO:0009523">
    <property type="term" value="C:photosystem II"/>
    <property type="evidence" value="ECO:0007669"/>
    <property type="project" value="UniProtKB-KW"/>
</dbReference>
<dbReference type="GO" id="GO:0015979">
    <property type="term" value="P:photosynthesis"/>
    <property type="evidence" value="ECO:0007669"/>
    <property type="project" value="UniProtKB-KW"/>
</dbReference>
<feature type="domain" description="Photosynthesis system II assembly factor Ycf48/Hcf136-like" evidence="3">
    <location>
        <begin position="161"/>
        <end position="251"/>
    </location>
</feature>
<dbReference type="EMBL" id="MUBC01000022">
    <property type="protein sequence ID" value="ONM43741.1"/>
    <property type="molecule type" value="Genomic_DNA"/>
</dbReference>
<dbReference type="STRING" id="254161.SAMN05216256_101321"/>
<evidence type="ECO:0000256" key="2">
    <source>
        <dbReference type="ARBA" id="ARBA00023276"/>
    </source>
</evidence>
<name>A0A1S8DFI0_9GAMM</name>
<dbReference type="Pfam" id="PF14870">
    <property type="entry name" value="PSII_BNR"/>
    <property type="match status" value="1"/>
</dbReference>